<proteinExistence type="predicted"/>
<dbReference type="OrthoDB" id="2562911at2759"/>
<organism evidence="2 3">
    <name type="scientific">Kwoniella heveanensis BCC8398</name>
    <dbReference type="NCBI Taxonomy" id="1296120"/>
    <lineage>
        <taxon>Eukaryota</taxon>
        <taxon>Fungi</taxon>
        <taxon>Dikarya</taxon>
        <taxon>Basidiomycota</taxon>
        <taxon>Agaricomycotina</taxon>
        <taxon>Tremellomycetes</taxon>
        <taxon>Tremellales</taxon>
        <taxon>Cryptococcaceae</taxon>
        <taxon>Kwoniella</taxon>
    </lineage>
</organism>
<dbReference type="AlphaFoldDB" id="A0A1B9GI72"/>
<dbReference type="EMBL" id="KI669515">
    <property type="protein sequence ID" value="OCF30677.1"/>
    <property type="molecule type" value="Genomic_DNA"/>
</dbReference>
<feature type="region of interest" description="Disordered" evidence="1">
    <location>
        <begin position="1"/>
        <end position="25"/>
    </location>
</feature>
<evidence type="ECO:0000256" key="1">
    <source>
        <dbReference type="SAM" id="MobiDB-lite"/>
    </source>
</evidence>
<reference evidence="3" key="2">
    <citation type="submission" date="2013-12" db="EMBL/GenBank/DDBJ databases">
        <title>Evolution of pathogenesis and genome organization in the Tremellales.</title>
        <authorList>
            <person name="Cuomo C."/>
            <person name="Litvintseva A."/>
            <person name="Heitman J."/>
            <person name="Chen Y."/>
            <person name="Sun S."/>
            <person name="Springer D."/>
            <person name="Dromer F."/>
            <person name="Young S."/>
            <person name="Zeng Q."/>
            <person name="Chapman S."/>
            <person name="Gujja S."/>
            <person name="Saif S."/>
            <person name="Birren B."/>
        </authorList>
    </citation>
    <scope>NUCLEOTIDE SEQUENCE [LARGE SCALE GENOMIC DNA]</scope>
    <source>
        <strain evidence="3">BCC8398</strain>
    </source>
</reference>
<keyword evidence="3" id="KW-1185">Reference proteome</keyword>
<reference evidence="2 3" key="1">
    <citation type="submission" date="2013-07" db="EMBL/GenBank/DDBJ databases">
        <title>The Genome Sequence of Cryptococcus heveanensis BCC8398.</title>
        <authorList>
            <consortium name="The Broad Institute Genome Sequencing Platform"/>
            <person name="Cuomo C."/>
            <person name="Litvintseva A."/>
            <person name="Chen Y."/>
            <person name="Heitman J."/>
            <person name="Sun S."/>
            <person name="Springer D."/>
            <person name="Dromer F."/>
            <person name="Young S.K."/>
            <person name="Zeng Q."/>
            <person name="Gargeya S."/>
            <person name="Fitzgerald M."/>
            <person name="Abouelleil A."/>
            <person name="Alvarado L."/>
            <person name="Berlin A.M."/>
            <person name="Chapman S.B."/>
            <person name="Dewar J."/>
            <person name="Goldberg J."/>
            <person name="Griggs A."/>
            <person name="Gujja S."/>
            <person name="Hansen M."/>
            <person name="Howarth C."/>
            <person name="Imamovic A."/>
            <person name="Larimer J."/>
            <person name="McCowan C."/>
            <person name="Murphy C."/>
            <person name="Pearson M."/>
            <person name="Priest M."/>
            <person name="Roberts A."/>
            <person name="Saif S."/>
            <person name="Shea T."/>
            <person name="Sykes S."/>
            <person name="Wortman J."/>
            <person name="Nusbaum C."/>
            <person name="Birren B."/>
        </authorList>
    </citation>
    <scope>NUCLEOTIDE SEQUENCE [LARGE SCALE GENOMIC DNA]</scope>
    <source>
        <strain evidence="2 3">BCC8398</strain>
    </source>
</reference>
<name>A0A1B9GI72_9TREE</name>
<evidence type="ECO:0000313" key="2">
    <source>
        <dbReference type="EMBL" id="OCF30677.1"/>
    </source>
</evidence>
<protein>
    <submittedName>
        <fullName evidence="2">Uncharacterized protein</fullName>
    </submittedName>
</protein>
<feature type="compositionally biased region" description="Low complexity" evidence="1">
    <location>
        <begin position="1"/>
        <end position="17"/>
    </location>
</feature>
<sequence length="103" mass="11044">MFSTTPASSANLSPASAHRQFSASPPPLEVYTLSSNYTHLVEEPGMDRVIAQKIALIQNTLPNLSADNLRQARADMMFLRTILEGEGGQVAQVRAGAVYSAPV</sequence>
<gene>
    <name evidence="2" type="ORF">I316_07641</name>
</gene>
<dbReference type="Proteomes" id="UP000092666">
    <property type="component" value="Unassembled WGS sequence"/>
</dbReference>
<evidence type="ECO:0000313" key="3">
    <source>
        <dbReference type="Proteomes" id="UP000092666"/>
    </source>
</evidence>
<accession>A0A1B9GI72</accession>